<comment type="caution">
    <text evidence="2">The sequence shown here is derived from an EMBL/GenBank/DDBJ whole genome shotgun (WGS) entry which is preliminary data.</text>
</comment>
<evidence type="ECO:0000313" key="3">
    <source>
        <dbReference type="Proteomes" id="UP001050691"/>
    </source>
</evidence>
<dbReference type="AlphaFoldDB" id="A0AAV4ZYX4"/>
<sequence>MSRITAMSELTTPSSSVAMEPPNPCPLAFIRSTKPPSIGEAVFDAFNLSATINATPTCASACITTDPINTTEQSDSRIQTREDHSLSRLGFLAAVCASSSIRWDPLGKHHYLHSLDDSELLEVDFRDSDVALGKHKNTKESLSNIDTQTDLQVNIENYPKDDRGGSPLNYILDDAPSSPTLHSMSSPTTTHVDFVSTPPTFAASSPIKTAGDFFNYGLSDDFHDIPPLAIEMTPIHLSHRSKRSPALISNPPIKSHEVVSSSPSQTPKPIVLADDTNLSPLSSLVSSPLNIIFDDESHFRYDFSSVLSSRSVTPDLETSDGVLEMASSTGVHRASTGEALTPPNSQYKEHRFDTAPPESVPKKRCRGSSPSPPSLHPIELQDRQNKSNSRMEISRGIRRRPTRQSGSIMKTKRKTKARLFRKQNIAIDKDELSTLGTKTLQNDLTALPMTGFLVETLALSRASAITAPELLQIVLKSQPHLKEEHSEDLWLAIVKEILNGVKMFGKIERNGLSAADHPLEDEWFYIPENDEEPGRADLLKGLMPKKRAVTKQAKQYYFEPITKLTRWDPED</sequence>
<organism evidence="2 3">
    <name type="scientific">Clathrus columnatus</name>
    <dbReference type="NCBI Taxonomy" id="1419009"/>
    <lineage>
        <taxon>Eukaryota</taxon>
        <taxon>Fungi</taxon>
        <taxon>Dikarya</taxon>
        <taxon>Basidiomycota</taxon>
        <taxon>Agaricomycotina</taxon>
        <taxon>Agaricomycetes</taxon>
        <taxon>Phallomycetidae</taxon>
        <taxon>Phallales</taxon>
        <taxon>Clathraceae</taxon>
        <taxon>Clathrus</taxon>
    </lineage>
</organism>
<name>A0AAV4ZYX4_9AGAM</name>
<reference evidence="2" key="1">
    <citation type="submission" date="2021-10" db="EMBL/GenBank/DDBJ databases">
        <title>De novo Genome Assembly of Clathrus columnatus (Basidiomycota, Fungi) Using Illumina and Nanopore Sequence Data.</title>
        <authorList>
            <person name="Ogiso-Tanaka E."/>
            <person name="Itagaki H."/>
            <person name="Hosoya T."/>
            <person name="Hosaka K."/>
        </authorList>
    </citation>
    <scope>NUCLEOTIDE SEQUENCE</scope>
    <source>
        <strain evidence="2">MO-923</strain>
    </source>
</reference>
<protein>
    <submittedName>
        <fullName evidence="2">Uncharacterized protein</fullName>
    </submittedName>
</protein>
<proteinExistence type="predicted"/>
<dbReference type="Proteomes" id="UP001050691">
    <property type="component" value="Unassembled WGS sequence"/>
</dbReference>
<evidence type="ECO:0000256" key="1">
    <source>
        <dbReference type="SAM" id="MobiDB-lite"/>
    </source>
</evidence>
<keyword evidence="3" id="KW-1185">Reference proteome</keyword>
<gene>
    <name evidence="2" type="ORF">Clacol_000599</name>
</gene>
<dbReference type="EMBL" id="BPWL01000001">
    <property type="protein sequence ID" value="GJJ06408.1"/>
    <property type="molecule type" value="Genomic_DNA"/>
</dbReference>
<accession>A0AAV4ZYX4</accession>
<evidence type="ECO:0000313" key="2">
    <source>
        <dbReference type="EMBL" id="GJJ06408.1"/>
    </source>
</evidence>
<feature type="region of interest" description="Disordered" evidence="1">
    <location>
        <begin position="327"/>
        <end position="414"/>
    </location>
</feature>